<evidence type="ECO:0000256" key="2">
    <source>
        <dbReference type="ARBA" id="ARBA00022741"/>
    </source>
</evidence>
<dbReference type="SUPFAM" id="SSF55931">
    <property type="entry name" value="Glutamine synthetase/guanido kinase"/>
    <property type="match status" value="1"/>
</dbReference>
<dbReference type="InterPro" id="IPR014746">
    <property type="entry name" value="Gln_synth/guanido_kin_cat_dom"/>
</dbReference>
<comment type="caution">
    <text evidence="6">The sequence shown here is derived from an EMBL/GenBank/DDBJ whole genome shotgun (WGS) entry which is preliminary data.</text>
</comment>
<dbReference type="Gene3D" id="3.30.590.20">
    <property type="match status" value="1"/>
</dbReference>
<organism evidence="6 7">
    <name type="scientific">Nonomuraea maheshkhaliensis</name>
    <dbReference type="NCBI Taxonomy" id="419590"/>
    <lineage>
        <taxon>Bacteria</taxon>
        <taxon>Bacillati</taxon>
        <taxon>Actinomycetota</taxon>
        <taxon>Actinomycetes</taxon>
        <taxon>Streptosporangiales</taxon>
        <taxon>Streptosporangiaceae</taxon>
        <taxon>Nonomuraea</taxon>
    </lineage>
</organism>
<dbReference type="Proteomes" id="UP001500064">
    <property type="component" value="Unassembled WGS sequence"/>
</dbReference>
<keyword evidence="2 5" id="KW-0547">Nucleotide-binding</keyword>
<name>A0ABN2FNG3_9ACTN</name>
<comment type="catalytic activity">
    <reaction evidence="4 5">
        <text>L-cysteine + L-glutamate + ATP = gamma-L-glutamyl-L-cysteine + ADP + phosphate + H(+)</text>
        <dbReference type="Rhea" id="RHEA:13285"/>
        <dbReference type="ChEBI" id="CHEBI:15378"/>
        <dbReference type="ChEBI" id="CHEBI:29985"/>
        <dbReference type="ChEBI" id="CHEBI:30616"/>
        <dbReference type="ChEBI" id="CHEBI:35235"/>
        <dbReference type="ChEBI" id="CHEBI:43474"/>
        <dbReference type="ChEBI" id="CHEBI:58173"/>
        <dbReference type="ChEBI" id="CHEBI:456216"/>
        <dbReference type="EC" id="6.3.2.2"/>
    </reaction>
</comment>
<dbReference type="PANTHER" id="PTHR36510">
    <property type="entry name" value="GLUTAMATE--CYSTEINE LIGASE 2-RELATED"/>
    <property type="match status" value="1"/>
</dbReference>
<comment type="function">
    <text evidence="5">ATP-dependent carboxylate-amine ligase which exhibits weak glutamate--cysteine ligase activity.</text>
</comment>
<evidence type="ECO:0000256" key="4">
    <source>
        <dbReference type="ARBA" id="ARBA00048819"/>
    </source>
</evidence>
<evidence type="ECO:0000256" key="3">
    <source>
        <dbReference type="ARBA" id="ARBA00022840"/>
    </source>
</evidence>
<evidence type="ECO:0000256" key="5">
    <source>
        <dbReference type="HAMAP-Rule" id="MF_01609"/>
    </source>
</evidence>
<evidence type="ECO:0000313" key="6">
    <source>
        <dbReference type="EMBL" id="GAA1654602.1"/>
    </source>
</evidence>
<gene>
    <name evidence="6" type="ORF">GCM10009733_060020</name>
</gene>
<protein>
    <recommendedName>
        <fullName evidence="5">Putative glutamate--cysteine ligase 2</fullName>
        <ecNumber evidence="5">6.3.2.2</ecNumber>
    </recommendedName>
    <alternativeName>
        <fullName evidence="5">Gamma-glutamylcysteine synthetase 2</fullName>
        <shortName evidence="5">GCS 2</shortName>
        <shortName evidence="5">Gamma-GCS 2</shortName>
    </alternativeName>
</protein>
<sequence length="386" mass="41616">MDTRGNSVGALRCSGPQALTVGVEEEFLLLDPADGRPALRAPEILALLSGHPQVKPELMRYQLETVTGVCTDLEQVREELARNRRLAAAAAAELGCHLIASGITPQRGPGLSAVTSDARYQELAARHGPLVARSGTCGLHVHVGVPARELGVHVLARLRPYLPTLLALSANSPITAGRDSGWASRRYPEWIRWPSARPPRMWPSAAAYDTTVRRTISSGRAMDERSVYFHARLSPRYPTVEVRIMDTCLSADDAVAVAALVRALAGLAIKELQGGVPIRRMSGRQIDAELVRAARDGLGAYAIDPYTGRLSAHRTLLEVLLERLPDPEPVARSLSGLMTRGTGADRQRALWSRAATPGAFARLLADATLDRPTEEAARGDVPATRP</sequence>
<dbReference type="GO" id="GO:0016874">
    <property type="term" value="F:ligase activity"/>
    <property type="evidence" value="ECO:0007669"/>
    <property type="project" value="UniProtKB-KW"/>
</dbReference>
<comment type="similarity">
    <text evidence="5">Belongs to the glutamate--cysteine ligase type 2 family. YbdK subfamily.</text>
</comment>
<evidence type="ECO:0000256" key="1">
    <source>
        <dbReference type="ARBA" id="ARBA00022598"/>
    </source>
</evidence>
<accession>A0ABN2FNG3</accession>
<dbReference type="InterPro" id="IPR050141">
    <property type="entry name" value="GCL_type2/YbdK_subfam"/>
</dbReference>
<keyword evidence="7" id="KW-1185">Reference proteome</keyword>
<dbReference type="PANTHER" id="PTHR36510:SF1">
    <property type="entry name" value="GLUTAMATE--CYSTEINE LIGASE 2-RELATED"/>
    <property type="match status" value="1"/>
</dbReference>
<dbReference type="Pfam" id="PF04107">
    <property type="entry name" value="GCS2"/>
    <property type="match status" value="1"/>
</dbReference>
<evidence type="ECO:0000313" key="7">
    <source>
        <dbReference type="Proteomes" id="UP001500064"/>
    </source>
</evidence>
<dbReference type="EC" id="6.3.2.2" evidence="5"/>
<keyword evidence="1 5" id="KW-0436">Ligase</keyword>
<dbReference type="RefSeq" id="WP_346109869.1">
    <property type="nucleotide sequence ID" value="NZ_BAAAMU010000050.1"/>
</dbReference>
<dbReference type="InterPro" id="IPR011793">
    <property type="entry name" value="YbdK"/>
</dbReference>
<dbReference type="NCBIfam" id="TIGR02050">
    <property type="entry name" value="gshA_cyan_rel"/>
    <property type="match status" value="1"/>
</dbReference>
<dbReference type="HAMAP" id="MF_01609">
    <property type="entry name" value="Glu_cys_ligase_2"/>
    <property type="match status" value="1"/>
</dbReference>
<keyword evidence="3 5" id="KW-0067">ATP-binding</keyword>
<proteinExistence type="inferred from homology"/>
<dbReference type="EMBL" id="BAAAMU010000050">
    <property type="protein sequence ID" value="GAA1654602.1"/>
    <property type="molecule type" value="Genomic_DNA"/>
</dbReference>
<reference evidence="6 7" key="1">
    <citation type="journal article" date="2019" name="Int. J. Syst. Evol. Microbiol.">
        <title>The Global Catalogue of Microorganisms (GCM) 10K type strain sequencing project: providing services to taxonomists for standard genome sequencing and annotation.</title>
        <authorList>
            <consortium name="The Broad Institute Genomics Platform"/>
            <consortium name="The Broad Institute Genome Sequencing Center for Infectious Disease"/>
            <person name="Wu L."/>
            <person name="Ma J."/>
        </authorList>
    </citation>
    <scope>NUCLEOTIDE SEQUENCE [LARGE SCALE GENOMIC DNA]</scope>
    <source>
        <strain evidence="6 7">JCM 13929</strain>
    </source>
</reference>
<dbReference type="InterPro" id="IPR006336">
    <property type="entry name" value="GCS2"/>
</dbReference>